<feature type="domain" description="TTF-type" evidence="1">
    <location>
        <begin position="2"/>
        <end position="94"/>
    </location>
</feature>
<dbReference type="AlphaFoldDB" id="A0AAN7IWG0"/>
<dbReference type="Pfam" id="PF14291">
    <property type="entry name" value="DUF4371"/>
    <property type="match status" value="1"/>
</dbReference>
<dbReference type="PANTHER" id="PTHR11697">
    <property type="entry name" value="GENERAL TRANSCRIPTION FACTOR 2-RELATED ZINC FINGER PROTEIN"/>
    <property type="match status" value="1"/>
</dbReference>
<keyword evidence="3" id="KW-1185">Reference proteome</keyword>
<evidence type="ECO:0000313" key="3">
    <source>
        <dbReference type="Proteomes" id="UP001324115"/>
    </source>
</evidence>
<proteinExistence type="predicted"/>
<organism evidence="2 3">
    <name type="scientific">Quercus rubra</name>
    <name type="common">Northern red oak</name>
    <name type="synonym">Quercus borealis</name>
    <dbReference type="NCBI Taxonomy" id="3512"/>
    <lineage>
        <taxon>Eukaryota</taxon>
        <taxon>Viridiplantae</taxon>
        <taxon>Streptophyta</taxon>
        <taxon>Embryophyta</taxon>
        <taxon>Tracheophyta</taxon>
        <taxon>Spermatophyta</taxon>
        <taxon>Magnoliopsida</taxon>
        <taxon>eudicotyledons</taxon>
        <taxon>Gunneridae</taxon>
        <taxon>Pentapetalae</taxon>
        <taxon>rosids</taxon>
        <taxon>fabids</taxon>
        <taxon>Fagales</taxon>
        <taxon>Fagaceae</taxon>
        <taxon>Quercus</taxon>
    </lineage>
</organism>
<dbReference type="InterPro" id="IPR055298">
    <property type="entry name" value="AtLOH3-like"/>
</dbReference>
<dbReference type="SMART" id="SM00597">
    <property type="entry name" value="ZnF_TTF"/>
    <property type="match status" value="1"/>
</dbReference>
<protein>
    <recommendedName>
        <fullName evidence="1">TTF-type domain-containing protein</fullName>
    </recommendedName>
</protein>
<comment type="caution">
    <text evidence="2">The sequence shown here is derived from an EMBL/GenBank/DDBJ whole genome shotgun (WGS) entry which is preliminary data.</text>
</comment>
<dbReference type="SUPFAM" id="SSF53098">
    <property type="entry name" value="Ribonuclease H-like"/>
    <property type="match status" value="1"/>
</dbReference>
<dbReference type="InterPro" id="IPR025398">
    <property type="entry name" value="DUF4371"/>
</dbReference>
<dbReference type="Proteomes" id="UP001324115">
    <property type="component" value="Unassembled WGS sequence"/>
</dbReference>
<evidence type="ECO:0000259" key="1">
    <source>
        <dbReference type="SMART" id="SM00597"/>
    </source>
</evidence>
<name>A0AAN7IWG0_QUERU</name>
<reference evidence="2 3" key="1">
    <citation type="journal article" date="2023" name="G3 (Bethesda)">
        <title>A haplotype-resolved chromosome-scale genome for Quercus rubra L. provides insights into the genetics of adaptive traits for red oak species.</title>
        <authorList>
            <person name="Kapoor B."/>
            <person name="Jenkins J."/>
            <person name="Schmutz J."/>
            <person name="Zhebentyayeva T."/>
            <person name="Kuelheim C."/>
            <person name="Coggeshall M."/>
            <person name="Heim C."/>
            <person name="Lasky J.R."/>
            <person name="Leites L."/>
            <person name="Islam-Faridi N."/>
            <person name="Romero-Severson J."/>
            <person name="DeLeo V.L."/>
            <person name="Lucas S.M."/>
            <person name="Lazic D."/>
            <person name="Gailing O."/>
            <person name="Carlson J."/>
            <person name="Staton M."/>
        </authorList>
    </citation>
    <scope>NUCLEOTIDE SEQUENCE [LARGE SCALE GENOMIC DNA]</scope>
    <source>
        <strain evidence="2">Pseudo-F2</strain>
    </source>
</reference>
<sequence length="554" mass="63780">MRRFNPKWFKEYESWLEYSIEKDAAYCLYCYLFRQDVGMQSGDDSFVTKGFNSWNKKEKLDLYVGGVNSAHNQALKNGENIMKQNQHIQSVFVKQSNQDKIEYRTQLNAIVDCIRFLLHQGLAFRAHDESDNSSDKGNFLNLLQFLADHNDVINEVLQKTPKNSKLTHPDIQKDIANAVAYKTTDAIIEDIGNGFFLILVDESHDISIKEQMVVVLRYVDKKGIVIERFLGIIHVVDTSALSLKVAIEFLFSKYALSLSRLRRQGYDGASNMQGEFNSLKTLILKENKSTFYIHCFAHQLQLTLVTVANKHTDIAEFFSLVSKIVTIVGASCKRREFLQNAQLAKITEALNLVGVRPRRNAPQITNLHHYRVDLFFEIIDLQLQELNNRFSEVTTNLLLCMACLNPSDSFLAFDIQKLTHLAKFYPSDFSETDVLALDNQLQTYIVDMRSNDEFLELKGIGDLARKMVETNKDVIYSLVYLLVKLVLTLPIATATVEGSFSAMKYIKNELCNRKGDQWLNDCLTVYIEKDIARRIDNESIKQRFQNMKPHRRQL</sequence>
<accession>A0AAN7IWG0</accession>
<dbReference type="PANTHER" id="PTHR11697:SF230">
    <property type="entry name" value="ZINC FINGER, MYM DOMAIN CONTAINING 1"/>
    <property type="match status" value="1"/>
</dbReference>
<dbReference type="InterPro" id="IPR012337">
    <property type="entry name" value="RNaseH-like_sf"/>
</dbReference>
<gene>
    <name evidence="2" type="ORF">RGQ29_019931</name>
</gene>
<evidence type="ECO:0000313" key="2">
    <source>
        <dbReference type="EMBL" id="KAK4589137.1"/>
    </source>
</evidence>
<dbReference type="InterPro" id="IPR006580">
    <property type="entry name" value="Znf_TTF"/>
</dbReference>
<dbReference type="EMBL" id="JAXUIC010000005">
    <property type="protein sequence ID" value="KAK4589137.1"/>
    <property type="molecule type" value="Genomic_DNA"/>
</dbReference>